<feature type="non-terminal residue" evidence="4">
    <location>
        <position position="1"/>
    </location>
</feature>
<dbReference type="Pfam" id="PF06075">
    <property type="entry name" value="DUF936"/>
    <property type="match status" value="1"/>
</dbReference>
<name>S8CEL5_9LAMI</name>
<evidence type="ECO:0000259" key="2">
    <source>
        <dbReference type="Pfam" id="PF06075"/>
    </source>
</evidence>
<dbReference type="OrthoDB" id="773154at2759"/>
<organism evidence="4 5">
    <name type="scientific">Genlisea aurea</name>
    <dbReference type="NCBI Taxonomy" id="192259"/>
    <lineage>
        <taxon>Eukaryota</taxon>
        <taxon>Viridiplantae</taxon>
        <taxon>Streptophyta</taxon>
        <taxon>Embryophyta</taxon>
        <taxon>Tracheophyta</taxon>
        <taxon>Spermatophyta</taxon>
        <taxon>Magnoliopsida</taxon>
        <taxon>eudicotyledons</taxon>
        <taxon>Gunneridae</taxon>
        <taxon>Pentapetalae</taxon>
        <taxon>asterids</taxon>
        <taxon>lamiids</taxon>
        <taxon>Lamiales</taxon>
        <taxon>Lentibulariaceae</taxon>
        <taxon>Genlisea</taxon>
    </lineage>
</organism>
<keyword evidence="5" id="KW-1185">Reference proteome</keyword>
<evidence type="ECO:0000313" key="5">
    <source>
        <dbReference type="Proteomes" id="UP000015453"/>
    </source>
</evidence>
<feature type="non-terminal residue" evidence="4">
    <location>
        <position position="515"/>
    </location>
</feature>
<proteinExistence type="predicted"/>
<reference evidence="4 5" key="1">
    <citation type="journal article" date="2013" name="BMC Genomics">
        <title>The miniature genome of a carnivorous plant Genlisea aurea contains a low number of genes and short non-coding sequences.</title>
        <authorList>
            <person name="Leushkin E.V."/>
            <person name="Sutormin R.A."/>
            <person name="Nabieva E.R."/>
            <person name="Penin A.A."/>
            <person name="Kondrashov A.S."/>
            <person name="Logacheva M.D."/>
        </authorList>
    </citation>
    <scope>NUCLEOTIDE SEQUENCE [LARGE SCALE GENOMIC DNA]</scope>
</reference>
<feature type="compositionally biased region" description="Basic and acidic residues" evidence="1">
    <location>
        <begin position="354"/>
        <end position="368"/>
    </location>
</feature>
<comment type="caution">
    <text evidence="4">The sequence shown here is derived from an EMBL/GenBank/DDBJ whole genome shotgun (WGS) entry which is preliminary data.</text>
</comment>
<dbReference type="InterPro" id="IPR048297">
    <property type="entry name" value="DUF936_dom_pln"/>
</dbReference>
<dbReference type="PANTHER" id="PTHR31928">
    <property type="entry name" value="EXPRESSED PROTEIN"/>
    <property type="match status" value="1"/>
</dbReference>
<dbReference type="InterPro" id="IPR049172">
    <property type="entry name" value="DUF6857_pln"/>
</dbReference>
<dbReference type="AlphaFoldDB" id="S8CEL5"/>
<protein>
    <recommendedName>
        <fullName evidence="6">DUF936 domain-containing protein</fullName>
    </recommendedName>
</protein>
<evidence type="ECO:0008006" key="6">
    <source>
        <dbReference type="Google" id="ProtNLM"/>
    </source>
</evidence>
<gene>
    <name evidence="4" type="ORF">M569_09484</name>
</gene>
<feature type="compositionally biased region" description="Basic and acidic residues" evidence="1">
    <location>
        <begin position="171"/>
        <end position="187"/>
    </location>
</feature>
<evidence type="ECO:0000313" key="4">
    <source>
        <dbReference type="EMBL" id="EPS65300.1"/>
    </source>
</evidence>
<feature type="domain" description="DUF6857" evidence="3">
    <location>
        <begin position="358"/>
        <end position="510"/>
    </location>
</feature>
<feature type="domain" description="DUF936" evidence="2">
    <location>
        <begin position="3"/>
        <end position="121"/>
    </location>
</feature>
<accession>S8CEL5</accession>
<evidence type="ECO:0000259" key="3">
    <source>
        <dbReference type="Pfam" id="PF21647"/>
    </source>
</evidence>
<dbReference type="Proteomes" id="UP000015453">
    <property type="component" value="Unassembled WGS sequence"/>
</dbReference>
<evidence type="ECO:0000256" key="1">
    <source>
        <dbReference type="SAM" id="MobiDB-lite"/>
    </source>
</evidence>
<dbReference type="EMBL" id="AUSU01004321">
    <property type="protein sequence ID" value="EPS65300.1"/>
    <property type="molecule type" value="Genomic_DNA"/>
</dbReference>
<sequence>ASLVPGVLIELLRTVDSDHKVRGRHRSVLLQVVAIVPAITGSDFWPDHGFFIKISDSSHSTYVSLSRDDDELILNNELRLGQFFYVDRLRSGIPVPVLVGIRPLPGLRQRHPFVGNPKDLMQLLEVKGAAQQRSSSSMEVSQTQSGKKKVVIREEKRVVGSRYMKAVVSKAKPDVKDEARSSSETLRRQSQHRHQVWIQSSSSNIAIKSGEKKHNTILLEMFNHLFSSTISRFSRDVKDAQNPYHTAKATNKQPDIIRNKHSKETIQWSSLPTALVKPGKGLIKRRNLASMVAAEAEKEANVASDIAKCLEMFADLISSATSEKPHAHFSKFYALQQLIDKRRITFPVEEENDGSIRKNSTQEKEKSSIKCVKSQGKSINRSPESMQQLTVSDRVEWSKENGGHYVREVLKKLTDEMRFWFMNFLDEAIDNGLKGGKNIHEKHGKESSNQFLEDDNSIALTLSQLKQATEWLDKIRSSSSSESTEYFERVDSLKKKLYSCLLIYADSAASSIEKK</sequence>
<feature type="region of interest" description="Disordered" evidence="1">
    <location>
        <begin position="350"/>
        <end position="387"/>
    </location>
</feature>
<feature type="region of interest" description="Disordered" evidence="1">
    <location>
        <begin position="170"/>
        <end position="198"/>
    </location>
</feature>
<dbReference type="InterPro" id="IPR010341">
    <property type="entry name" value="DUF936_pln"/>
</dbReference>
<feature type="compositionally biased region" description="Polar residues" evidence="1">
    <location>
        <begin position="375"/>
        <end position="387"/>
    </location>
</feature>
<dbReference type="PANTHER" id="PTHR31928:SF2">
    <property type="entry name" value="EXPRESSED PROTEIN"/>
    <property type="match status" value="1"/>
</dbReference>
<dbReference type="Pfam" id="PF21647">
    <property type="entry name" value="DUF6857"/>
    <property type="match status" value="1"/>
</dbReference>